<name>A0AAD7WA25_9TELE</name>
<reference evidence="1" key="1">
    <citation type="journal article" date="2023" name="Science">
        <title>Genome structures resolve the early diversification of teleost fishes.</title>
        <authorList>
            <person name="Parey E."/>
            <person name="Louis A."/>
            <person name="Montfort J."/>
            <person name="Bouchez O."/>
            <person name="Roques C."/>
            <person name="Iampietro C."/>
            <person name="Lluch J."/>
            <person name="Castinel A."/>
            <person name="Donnadieu C."/>
            <person name="Desvignes T."/>
            <person name="Floi Bucao C."/>
            <person name="Jouanno E."/>
            <person name="Wen M."/>
            <person name="Mejri S."/>
            <person name="Dirks R."/>
            <person name="Jansen H."/>
            <person name="Henkel C."/>
            <person name="Chen W.J."/>
            <person name="Zahm M."/>
            <person name="Cabau C."/>
            <person name="Klopp C."/>
            <person name="Thompson A.W."/>
            <person name="Robinson-Rechavi M."/>
            <person name="Braasch I."/>
            <person name="Lecointre G."/>
            <person name="Bobe J."/>
            <person name="Postlethwait J.H."/>
            <person name="Berthelot C."/>
            <person name="Roest Crollius H."/>
            <person name="Guiguen Y."/>
        </authorList>
    </citation>
    <scope>NUCLEOTIDE SEQUENCE</scope>
    <source>
        <strain evidence="1">NC1722</strain>
    </source>
</reference>
<dbReference type="AlphaFoldDB" id="A0AAD7WA25"/>
<accession>A0AAD7WA25</accession>
<comment type="caution">
    <text evidence="1">The sequence shown here is derived from an EMBL/GenBank/DDBJ whole genome shotgun (WGS) entry which is preliminary data.</text>
</comment>
<gene>
    <name evidence="1" type="ORF">AAFF_G00124650</name>
</gene>
<protein>
    <submittedName>
        <fullName evidence="1">Uncharacterized protein</fullName>
    </submittedName>
</protein>
<organism evidence="1 2">
    <name type="scientific">Aldrovandia affinis</name>
    <dbReference type="NCBI Taxonomy" id="143900"/>
    <lineage>
        <taxon>Eukaryota</taxon>
        <taxon>Metazoa</taxon>
        <taxon>Chordata</taxon>
        <taxon>Craniata</taxon>
        <taxon>Vertebrata</taxon>
        <taxon>Euteleostomi</taxon>
        <taxon>Actinopterygii</taxon>
        <taxon>Neopterygii</taxon>
        <taxon>Teleostei</taxon>
        <taxon>Notacanthiformes</taxon>
        <taxon>Halosauridae</taxon>
        <taxon>Aldrovandia</taxon>
    </lineage>
</organism>
<evidence type="ECO:0000313" key="2">
    <source>
        <dbReference type="Proteomes" id="UP001221898"/>
    </source>
</evidence>
<proteinExistence type="predicted"/>
<sequence length="69" mass="7840">MILFSLIQGHPASEDELPTEHKVCRIVIVEIIPLMYGDEFYHRDVSAIRATGTSPSCQLLDHRTTGFPW</sequence>
<evidence type="ECO:0000313" key="1">
    <source>
        <dbReference type="EMBL" id="KAJ8389068.1"/>
    </source>
</evidence>
<dbReference type="Proteomes" id="UP001221898">
    <property type="component" value="Unassembled WGS sequence"/>
</dbReference>
<dbReference type="EMBL" id="JAINUG010000187">
    <property type="protein sequence ID" value="KAJ8389068.1"/>
    <property type="molecule type" value="Genomic_DNA"/>
</dbReference>
<keyword evidence="2" id="KW-1185">Reference proteome</keyword>